<reference evidence="8" key="1">
    <citation type="journal article" date="2014" name="Int. J. Syst. Evol. Microbiol.">
        <title>Complete genome sequence of Corynebacterium casei LMG S-19264T (=DSM 44701T), isolated from a smear-ripened cheese.</title>
        <authorList>
            <consortium name="US DOE Joint Genome Institute (JGI-PGF)"/>
            <person name="Walter F."/>
            <person name="Albersmeier A."/>
            <person name="Kalinowski J."/>
            <person name="Ruckert C."/>
        </authorList>
    </citation>
    <scope>NUCLEOTIDE SEQUENCE</scope>
    <source>
        <strain evidence="8">JCM 19831</strain>
    </source>
</reference>
<feature type="region of interest" description="Disordered" evidence="6">
    <location>
        <begin position="478"/>
        <end position="531"/>
    </location>
</feature>
<feature type="region of interest" description="Disordered" evidence="6">
    <location>
        <begin position="257"/>
        <end position="276"/>
    </location>
</feature>
<dbReference type="InterPro" id="IPR027417">
    <property type="entry name" value="P-loop_NTPase"/>
</dbReference>
<feature type="compositionally biased region" description="Basic and acidic residues" evidence="6">
    <location>
        <begin position="605"/>
        <end position="619"/>
    </location>
</feature>
<evidence type="ECO:0000259" key="7">
    <source>
        <dbReference type="PROSITE" id="PS51755"/>
    </source>
</evidence>
<dbReference type="SUPFAM" id="SSF48452">
    <property type="entry name" value="TPR-like"/>
    <property type="match status" value="1"/>
</dbReference>
<protein>
    <recommendedName>
        <fullName evidence="7">OmpR/PhoB-type domain-containing protein</fullName>
    </recommendedName>
</protein>
<dbReference type="AlphaFoldDB" id="A0A917WG54"/>
<dbReference type="InterPro" id="IPR036388">
    <property type="entry name" value="WH-like_DNA-bd_sf"/>
</dbReference>
<dbReference type="Gene3D" id="3.40.50.300">
    <property type="entry name" value="P-loop containing nucleotide triphosphate hydrolases"/>
    <property type="match status" value="1"/>
</dbReference>
<evidence type="ECO:0000313" key="9">
    <source>
        <dbReference type="Proteomes" id="UP000642070"/>
    </source>
</evidence>
<sequence>MSALTRERMWLTVLGPVRARLGEREIDLGSPQQRALLAVLLVRAGQPASLAEIVDAMWGTEPPLSAVNAVHRGVGGLRRALQPGLPSRAAGRWLIRSAGGYRLAVDAEAADLVRYRWLVGRARAADAGSAAAAGLFADALDLWQGPVASGVGPQVRAHPLFVAVEREHLAVVRAAADAALAAGVADRLLPAVARAADQAPLDEPLQARLVLLLAAASGPAAALEHYQRVRVGLAQDLGLDPGVALQAARDQVLRRAARPGPGAEAGPPPPAQLPADLPIFVGRRAEPAQALASHPPRAAAPDALVITAIGGTAGVGETSLAIHWAHQVAGRYPDGQLYVNLRGFDPAGPPVAPGEALHDMLTALGVGRQEIPAGADARAALFRTRVAGRRVLIVLDNARDLAQVRPLLPGSAGCLVIVAGSRRRRTGSRPAGRIGAAAGRLSSEGADQPAVDGEVGAGDVGRAVAGQQQHEVRDLLRAGEPARHRGAGGLPRDVLGRGTAGAGDGRGDPVGAEPQPGRDRPRADGVHPDAPRTHLLGQRLAEAGQRGLGGAVVDDERVGQDGVDGADRHDAGPAALQQVRERRAGRADRGEEVDGQRRGPVLVGHRQEAARAGLHRPDVVDQDVEAAGQGDGGVDQPGRAVRRRQVRRHDVDRRARGELGQLGAGRAGGGHHRDPLLGEPPGDGQADALARPGDQGGRT</sequence>
<evidence type="ECO:0000313" key="8">
    <source>
        <dbReference type="EMBL" id="GGM04192.1"/>
    </source>
</evidence>
<feature type="domain" description="OmpR/PhoB-type" evidence="7">
    <location>
        <begin position="1"/>
        <end position="105"/>
    </location>
</feature>
<evidence type="ECO:0000256" key="5">
    <source>
        <dbReference type="PROSITE-ProRule" id="PRU01091"/>
    </source>
</evidence>
<dbReference type="GO" id="GO:0000160">
    <property type="term" value="P:phosphorelay signal transduction system"/>
    <property type="evidence" value="ECO:0007669"/>
    <property type="project" value="InterPro"/>
</dbReference>
<evidence type="ECO:0000256" key="2">
    <source>
        <dbReference type="ARBA" id="ARBA00023015"/>
    </source>
</evidence>
<dbReference type="SMART" id="SM00862">
    <property type="entry name" value="Trans_reg_C"/>
    <property type="match status" value="1"/>
</dbReference>
<keyword evidence="4" id="KW-0804">Transcription</keyword>
<dbReference type="PANTHER" id="PTHR35807">
    <property type="entry name" value="TRANSCRIPTIONAL REGULATOR REDD-RELATED"/>
    <property type="match status" value="1"/>
</dbReference>
<feature type="compositionally biased region" description="Basic and acidic residues" evidence="6">
    <location>
        <begin position="579"/>
        <end position="597"/>
    </location>
</feature>
<keyword evidence="2" id="KW-0805">Transcription regulation</keyword>
<accession>A0A917WG54</accession>
<dbReference type="EMBL" id="BMPI01000001">
    <property type="protein sequence ID" value="GGM04192.1"/>
    <property type="molecule type" value="Genomic_DNA"/>
</dbReference>
<comment type="similarity">
    <text evidence="1">Belongs to the AfsR/DnrI/RedD regulatory family.</text>
</comment>
<dbReference type="PROSITE" id="PS51755">
    <property type="entry name" value="OMPR_PHOB"/>
    <property type="match status" value="1"/>
</dbReference>
<dbReference type="InterPro" id="IPR016032">
    <property type="entry name" value="Sig_transdc_resp-reg_C-effctor"/>
</dbReference>
<dbReference type="SUPFAM" id="SSF52540">
    <property type="entry name" value="P-loop containing nucleoside triphosphate hydrolases"/>
    <property type="match status" value="1"/>
</dbReference>
<dbReference type="InterPro" id="IPR011990">
    <property type="entry name" value="TPR-like_helical_dom_sf"/>
</dbReference>
<dbReference type="InterPro" id="IPR005158">
    <property type="entry name" value="BTAD"/>
</dbReference>
<name>A0A917WG54_9ACTN</name>
<feature type="compositionally biased region" description="Basic and acidic residues" evidence="6">
    <location>
        <begin position="516"/>
        <end position="531"/>
    </location>
</feature>
<dbReference type="Gene3D" id="1.10.10.10">
    <property type="entry name" value="Winged helix-like DNA-binding domain superfamily/Winged helix DNA-binding domain"/>
    <property type="match status" value="1"/>
</dbReference>
<dbReference type="InterPro" id="IPR001867">
    <property type="entry name" value="OmpR/PhoB-type_DNA-bd"/>
</dbReference>
<proteinExistence type="inferred from homology"/>
<dbReference type="SUPFAM" id="SSF46894">
    <property type="entry name" value="C-terminal effector domain of the bipartite response regulators"/>
    <property type="match status" value="1"/>
</dbReference>
<keyword evidence="9" id="KW-1185">Reference proteome</keyword>
<dbReference type="GO" id="GO:0006355">
    <property type="term" value="P:regulation of DNA-templated transcription"/>
    <property type="evidence" value="ECO:0007669"/>
    <property type="project" value="InterPro"/>
</dbReference>
<evidence type="ECO:0000256" key="6">
    <source>
        <dbReference type="SAM" id="MobiDB-lite"/>
    </source>
</evidence>
<dbReference type="GO" id="GO:0003677">
    <property type="term" value="F:DNA binding"/>
    <property type="evidence" value="ECO:0007669"/>
    <property type="project" value="UniProtKB-UniRule"/>
</dbReference>
<dbReference type="SMART" id="SM01043">
    <property type="entry name" value="BTAD"/>
    <property type="match status" value="1"/>
</dbReference>
<dbReference type="Pfam" id="PF03704">
    <property type="entry name" value="BTAD"/>
    <property type="match status" value="1"/>
</dbReference>
<evidence type="ECO:0000256" key="3">
    <source>
        <dbReference type="ARBA" id="ARBA00023125"/>
    </source>
</evidence>
<keyword evidence="3 5" id="KW-0238">DNA-binding</keyword>
<organism evidence="8 9">
    <name type="scientific">Dactylosporangium sucinum</name>
    <dbReference type="NCBI Taxonomy" id="1424081"/>
    <lineage>
        <taxon>Bacteria</taxon>
        <taxon>Bacillati</taxon>
        <taxon>Actinomycetota</taxon>
        <taxon>Actinomycetes</taxon>
        <taxon>Micromonosporales</taxon>
        <taxon>Micromonosporaceae</taxon>
        <taxon>Dactylosporangium</taxon>
    </lineage>
</organism>
<comment type="caution">
    <text evidence="8">The sequence shown here is derived from an EMBL/GenBank/DDBJ whole genome shotgun (WGS) entry which is preliminary data.</text>
</comment>
<evidence type="ECO:0000256" key="1">
    <source>
        <dbReference type="ARBA" id="ARBA00005820"/>
    </source>
</evidence>
<feature type="compositionally biased region" description="Basic and acidic residues" evidence="6">
    <location>
        <begin position="648"/>
        <end position="657"/>
    </location>
</feature>
<dbReference type="PANTHER" id="PTHR35807:SF1">
    <property type="entry name" value="TRANSCRIPTIONAL REGULATOR REDD"/>
    <property type="match status" value="1"/>
</dbReference>
<feature type="region of interest" description="Disordered" evidence="6">
    <location>
        <begin position="546"/>
        <end position="699"/>
    </location>
</feature>
<feature type="DNA-binding region" description="OmpR/PhoB-type" evidence="5">
    <location>
        <begin position="1"/>
        <end position="105"/>
    </location>
</feature>
<dbReference type="Proteomes" id="UP000642070">
    <property type="component" value="Unassembled WGS sequence"/>
</dbReference>
<gene>
    <name evidence="8" type="ORF">GCM10007977_001830</name>
</gene>
<dbReference type="InterPro" id="IPR051677">
    <property type="entry name" value="AfsR-DnrI-RedD_regulator"/>
</dbReference>
<feature type="compositionally biased region" description="Basic and acidic residues" evidence="6">
    <location>
        <begin position="554"/>
        <end position="571"/>
    </location>
</feature>
<feature type="compositionally biased region" description="Low complexity" evidence="6">
    <location>
        <begin position="428"/>
        <end position="443"/>
    </location>
</feature>
<reference evidence="8" key="2">
    <citation type="submission" date="2020-09" db="EMBL/GenBank/DDBJ databases">
        <authorList>
            <person name="Sun Q."/>
            <person name="Ohkuma M."/>
        </authorList>
    </citation>
    <scope>NUCLEOTIDE SEQUENCE</scope>
    <source>
        <strain evidence="8">JCM 19831</strain>
    </source>
</reference>
<feature type="region of interest" description="Disordered" evidence="6">
    <location>
        <begin position="426"/>
        <end position="457"/>
    </location>
</feature>
<evidence type="ECO:0000256" key="4">
    <source>
        <dbReference type="ARBA" id="ARBA00023163"/>
    </source>
</evidence>
<dbReference type="Gene3D" id="1.25.40.10">
    <property type="entry name" value="Tetratricopeptide repeat domain"/>
    <property type="match status" value="1"/>
</dbReference>